<reference evidence="2 3" key="1">
    <citation type="submission" date="2020-02" db="EMBL/GenBank/DDBJ databases">
        <authorList>
            <person name="Ma Q."/>
            <person name="Huang Y."/>
            <person name="Song X."/>
            <person name="Pei D."/>
        </authorList>
    </citation>
    <scope>NUCLEOTIDE SEQUENCE [LARGE SCALE GENOMIC DNA]</scope>
    <source>
        <strain evidence="2">Sxm20200214</strain>
        <tissue evidence="2">Leaf</tissue>
    </source>
</reference>
<organism evidence="2 3">
    <name type="scientific">Brassica carinata</name>
    <name type="common">Ethiopian mustard</name>
    <name type="synonym">Abyssinian cabbage</name>
    <dbReference type="NCBI Taxonomy" id="52824"/>
    <lineage>
        <taxon>Eukaryota</taxon>
        <taxon>Viridiplantae</taxon>
        <taxon>Streptophyta</taxon>
        <taxon>Embryophyta</taxon>
        <taxon>Tracheophyta</taxon>
        <taxon>Spermatophyta</taxon>
        <taxon>Magnoliopsida</taxon>
        <taxon>eudicotyledons</taxon>
        <taxon>Gunneridae</taxon>
        <taxon>Pentapetalae</taxon>
        <taxon>rosids</taxon>
        <taxon>malvids</taxon>
        <taxon>Brassicales</taxon>
        <taxon>Brassicaceae</taxon>
        <taxon>Brassiceae</taxon>
        <taxon>Brassica</taxon>
    </lineage>
</organism>
<comment type="caution">
    <text evidence="2">The sequence shown here is derived from an EMBL/GenBank/DDBJ whole genome shotgun (WGS) entry which is preliminary data.</text>
</comment>
<dbReference type="Proteomes" id="UP000886595">
    <property type="component" value="Unassembled WGS sequence"/>
</dbReference>
<keyword evidence="3" id="KW-1185">Reference proteome</keyword>
<keyword evidence="1" id="KW-0472">Membrane</keyword>
<gene>
    <name evidence="2" type="ORF">Bca52824_048792</name>
</gene>
<keyword evidence="1" id="KW-0812">Transmembrane</keyword>
<proteinExistence type="predicted"/>
<accession>A0A8X7RLJ8</accession>
<dbReference type="AlphaFoldDB" id="A0A8X7RLJ8"/>
<dbReference type="EMBL" id="JAAMPC010000010">
    <property type="protein sequence ID" value="KAG2289188.1"/>
    <property type="molecule type" value="Genomic_DNA"/>
</dbReference>
<name>A0A8X7RLJ8_BRACI</name>
<feature type="transmembrane region" description="Helical" evidence="1">
    <location>
        <begin position="44"/>
        <end position="67"/>
    </location>
</feature>
<evidence type="ECO:0000313" key="2">
    <source>
        <dbReference type="EMBL" id="KAG2289188.1"/>
    </source>
</evidence>
<evidence type="ECO:0000256" key="1">
    <source>
        <dbReference type="SAM" id="Phobius"/>
    </source>
</evidence>
<feature type="transmembrane region" description="Helical" evidence="1">
    <location>
        <begin position="17"/>
        <end position="37"/>
    </location>
</feature>
<sequence>MERMVFGISAKDGDKCLLILFILAICLVVGMLVTAILKTKDRQLWYLCTLFKLTIWSFDLTLETIAYDLALPISK</sequence>
<evidence type="ECO:0000313" key="3">
    <source>
        <dbReference type="Proteomes" id="UP000886595"/>
    </source>
</evidence>
<protein>
    <submittedName>
        <fullName evidence="2">Uncharacterized protein</fullName>
    </submittedName>
</protein>
<keyword evidence="1" id="KW-1133">Transmembrane helix</keyword>